<gene>
    <name evidence="2" type="ORF">CDCA_CDCA11G3290</name>
</gene>
<accession>A0AAV9IYT9</accession>
<sequence length="453" mass="49357">MPRRRRTLLWVAAATAVVAVGAGAVYEWWWRRRRRRRQSLRWPAEGDSGDAVAAREVTAGSLQRSGAGSRVDAQLLREQYEANRRALRSTVLGLRSLVQARVDRYFDTEGVVRELRALPDGDAPNVEEKRARLWEELVVLSLARLAAAAYAWCALNVLTCVQVNLLGRYVGLAAALERERPPSDSAAALPSDAALLQELLALPHGKPCRAVQAAYLRAARLLCDASFFDEHIGRRLVATTRAVMQQQGLDLHTPLTALQLGEAWQAVCAQVGRASQQPQPPPAATGDRGEATTLAAETHEWLIEWLDALLRHAQAQAGVTGEVSSGNDGEPATDDTIAPEPRTPPRHNRQQLAALLDETRDLIDSLDFLDTTHHIMDALLQRVLEALAADAGPAPSTVTSAESLPLAKWLPACARVSRRLFTDDAFFDAVCSDGALDHFGALVFVSGEKEPPT</sequence>
<keyword evidence="3" id="KW-1185">Reference proteome</keyword>
<reference evidence="2 3" key="1">
    <citation type="submission" date="2022-07" db="EMBL/GenBank/DDBJ databases">
        <title>Genome-wide signatures of adaptation to extreme environments.</title>
        <authorList>
            <person name="Cho C.H."/>
            <person name="Yoon H.S."/>
        </authorList>
    </citation>
    <scope>NUCLEOTIDE SEQUENCE [LARGE SCALE GENOMIC DNA]</scope>
    <source>
        <strain evidence="2 3">DBV 063 E5</strain>
    </source>
</reference>
<dbReference type="GO" id="GO:0045046">
    <property type="term" value="P:protein import into peroxisome membrane"/>
    <property type="evidence" value="ECO:0007669"/>
    <property type="project" value="TreeGrafter"/>
</dbReference>
<dbReference type="GO" id="GO:0030674">
    <property type="term" value="F:protein-macromolecule adaptor activity"/>
    <property type="evidence" value="ECO:0007669"/>
    <property type="project" value="TreeGrafter"/>
</dbReference>
<comment type="caution">
    <text evidence="2">The sequence shown here is derived from an EMBL/GenBank/DDBJ whole genome shotgun (WGS) entry which is preliminary data.</text>
</comment>
<protein>
    <recommendedName>
        <fullName evidence="4">Peroxisomal biogenesis factor 3</fullName>
    </recommendedName>
</protein>
<dbReference type="Proteomes" id="UP001301350">
    <property type="component" value="Unassembled WGS sequence"/>
</dbReference>
<dbReference type="InterPro" id="IPR006966">
    <property type="entry name" value="Peroxin-3"/>
</dbReference>
<dbReference type="EMBL" id="JANCYW010000011">
    <property type="protein sequence ID" value="KAK4537265.1"/>
    <property type="molecule type" value="Genomic_DNA"/>
</dbReference>
<name>A0AAV9IYT9_CYACA</name>
<dbReference type="Pfam" id="PF04882">
    <property type="entry name" value="Peroxin-3"/>
    <property type="match status" value="2"/>
</dbReference>
<dbReference type="GO" id="GO:0005778">
    <property type="term" value="C:peroxisomal membrane"/>
    <property type="evidence" value="ECO:0007669"/>
    <property type="project" value="InterPro"/>
</dbReference>
<evidence type="ECO:0000313" key="3">
    <source>
        <dbReference type="Proteomes" id="UP001301350"/>
    </source>
</evidence>
<evidence type="ECO:0008006" key="4">
    <source>
        <dbReference type="Google" id="ProtNLM"/>
    </source>
</evidence>
<dbReference type="PANTHER" id="PTHR28080">
    <property type="entry name" value="PEROXISOMAL BIOGENESIS FACTOR 3"/>
    <property type="match status" value="1"/>
</dbReference>
<feature type="region of interest" description="Disordered" evidence="1">
    <location>
        <begin position="319"/>
        <end position="346"/>
    </location>
</feature>
<dbReference type="AlphaFoldDB" id="A0AAV9IYT9"/>
<dbReference type="PANTHER" id="PTHR28080:SF1">
    <property type="entry name" value="PEROXISOMAL BIOGENESIS FACTOR 3"/>
    <property type="match status" value="1"/>
</dbReference>
<evidence type="ECO:0000313" key="2">
    <source>
        <dbReference type="EMBL" id="KAK4537265.1"/>
    </source>
</evidence>
<organism evidence="2 3">
    <name type="scientific">Cyanidium caldarium</name>
    <name type="common">Red alga</name>
    <dbReference type="NCBI Taxonomy" id="2771"/>
    <lineage>
        <taxon>Eukaryota</taxon>
        <taxon>Rhodophyta</taxon>
        <taxon>Bangiophyceae</taxon>
        <taxon>Cyanidiales</taxon>
        <taxon>Cyanidiaceae</taxon>
        <taxon>Cyanidium</taxon>
    </lineage>
</organism>
<evidence type="ECO:0000256" key="1">
    <source>
        <dbReference type="SAM" id="MobiDB-lite"/>
    </source>
</evidence>
<proteinExistence type="predicted"/>